<dbReference type="EMBL" id="JAUSRB010000002">
    <property type="protein sequence ID" value="MDP9865859.1"/>
    <property type="molecule type" value="Genomic_DNA"/>
</dbReference>
<evidence type="ECO:0000256" key="1">
    <source>
        <dbReference type="SAM" id="Phobius"/>
    </source>
</evidence>
<keyword evidence="3" id="KW-1185">Reference proteome</keyword>
<accession>A0ABT9R9D9</accession>
<reference evidence="2 3" key="1">
    <citation type="submission" date="2023-07" db="EMBL/GenBank/DDBJ databases">
        <title>Sequencing the genomes of 1000 actinobacteria strains.</title>
        <authorList>
            <person name="Klenk H.-P."/>
        </authorList>
    </citation>
    <scope>NUCLEOTIDE SEQUENCE [LARGE SCALE GENOMIC DNA]</scope>
    <source>
        <strain evidence="2 3">DSM 44109</strain>
    </source>
</reference>
<evidence type="ECO:0000313" key="2">
    <source>
        <dbReference type="EMBL" id="MDP9865859.1"/>
    </source>
</evidence>
<gene>
    <name evidence="2" type="ORF">J2S55_005125</name>
</gene>
<keyword evidence="1" id="KW-0472">Membrane</keyword>
<feature type="transmembrane region" description="Helical" evidence="1">
    <location>
        <begin position="226"/>
        <end position="244"/>
    </location>
</feature>
<proteinExistence type="predicted"/>
<keyword evidence="1" id="KW-1133">Transmembrane helix</keyword>
<evidence type="ECO:0000313" key="3">
    <source>
        <dbReference type="Proteomes" id="UP001230426"/>
    </source>
</evidence>
<evidence type="ECO:0008006" key="4">
    <source>
        <dbReference type="Google" id="ProtNLM"/>
    </source>
</evidence>
<comment type="caution">
    <text evidence="2">The sequence shown here is derived from an EMBL/GenBank/DDBJ whole genome shotgun (WGS) entry which is preliminary data.</text>
</comment>
<keyword evidence="1" id="KW-0812">Transmembrane</keyword>
<dbReference type="InterPro" id="IPR025238">
    <property type="entry name" value="DUF4184"/>
</dbReference>
<dbReference type="Proteomes" id="UP001230426">
    <property type="component" value="Unassembled WGS sequence"/>
</dbReference>
<feature type="transmembrane region" description="Helical" evidence="1">
    <location>
        <begin position="152"/>
        <end position="170"/>
    </location>
</feature>
<organism evidence="2 3">
    <name type="scientific">Streptosporangium brasiliense</name>
    <dbReference type="NCBI Taxonomy" id="47480"/>
    <lineage>
        <taxon>Bacteria</taxon>
        <taxon>Bacillati</taxon>
        <taxon>Actinomycetota</taxon>
        <taxon>Actinomycetes</taxon>
        <taxon>Streptosporangiales</taxon>
        <taxon>Streptosporangiaceae</taxon>
        <taxon>Streptosporangium</taxon>
    </lineage>
</organism>
<name>A0ABT9R9D9_9ACTN</name>
<dbReference type="Pfam" id="PF13803">
    <property type="entry name" value="DUF4184"/>
    <property type="match status" value="1"/>
</dbReference>
<feature type="transmembrane region" description="Helical" evidence="1">
    <location>
        <begin position="191"/>
        <end position="214"/>
    </location>
</feature>
<sequence>MPFTPSHIAAVLPLLSSARARRVLDPWALALGTMAPDLPIFLPFLPDYAFWHSTRGVLTIDPLAVVVLLALFHGLLRDPLTALLPPGLSGRVAALFPGEYGLRQLPAVIAGGVVGAFTHKLWDSFTHHYSSAFWGWDWLDARVAGLLPVFRLLQYLSTVGGLAAVAWWALRGLTRMPPQAPPERLLLSGRTRYGVLLAAVLATLLGGALWPLAFPPHGLAETVTRVGAGVVAGCGALLLLYAGMWQLRRLMAVFEGV</sequence>
<protein>
    <recommendedName>
        <fullName evidence="4">DUF4184 domain-containing protein</fullName>
    </recommendedName>
</protein>
<dbReference type="RefSeq" id="WP_306865729.1">
    <property type="nucleotide sequence ID" value="NZ_JAUSRB010000002.1"/>
</dbReference>